<sequence length="342" mass="36407">MSSEIEANRSIIGIPLGDIAGIGPEIVVMALAQPNVYQTAKPLVIGEAGALRRALRITGLNLELRILVDPAQGQYQHGAIDLIDLANVDADQVAFGQVQATAGRAAYEFIENAVERCQAGQIDALATTPINKEAFKAAGVHDIGHTELLGRLTGTADPLTMFQVFNLKVFFLSRHVSLAGAIRLVTRQRVLDYLQRCAEALETLGIPQPRLAVAGLNPHGGEHGLFGAEEGRELEPAIADACALGINVTGPIAADSVFHLALQGSFDAVLSLYHDQGHIATKMVDFQRTIAITLGLPFIRTSVDHGTAFDLAGKGVANPLSMVEAVRLAAIYAPVYQQNRVD</sequence>
<dbReference type="EC" id="1.1.1.262" evidence="4"/>
<keyword evidence="3" id="KW-0520">NAD</keyword>
<comment type="caution">
    <text evidence="4">The sequence shown here is derived from an EMBL/GenBank/DDBJ whole genome shotgun (WGS) entry which is preliminary data.</text>
</comment>
<dbReference type="NCBIfam" id="TIGR00557">
    <property type="entry name" value="pdxA"/>
    <property type="match status" value="1"/>
</dbReference>
<dbReference type="OrthoDB" id="9801783at2"/>
<dbReference type="NCBIfam" id="NF002992">
    <property type="entry name" value="PRK03743.1"/>
    <property type="match status" value="1"/>
</dbReference>
<evidence type="ECO:0000256" key="1">
    <source>
        <dbReference type="ARBA" id="ARBA00022723"/>
    </source>
</evidence>
<dbReference type="GO" id="GO:0046872">
    <property type="term" value="F:metal ion binding"/>
    <property type="evidence" value="ECO:0007669"/>
    <property type="project" value="UniProtKB-KW"/>
</dbReference>
<dbReference type="GO" id="GO:0051287">
    <property type="term" value="F:NAD binding"/>
    <property type="evidence" value="ECO:0007669"/>
    <property type="project" value="InterPro"/>
</dbReference>
<protein>
    <submittedName>
        <fullName evidence="4">4-hydroxythreonine-4-phosphate dehydrogenase</fullName>
        <ecNumber evidence="4">1.1.1.262</ecNumber>
    </submittedName>
</protein>
<keyword evidence="2 4" id="KW-0560">Oxidoreductase</keyword>
<evidence type="ECO:0000313" key="4">
    <source>
        <dbReference type="EMBL" id="CDH46467.1"/>
    </source>
</evidence>
<dbReference type="PANTHER" id="PTHR30004:SF6">
    <property type="entry name" value="D-THREONATE 4-PHOSPHATE DEHYDROGENASE"/>
    <property type="match status" value="1"/>
</dbReference>
<dbReference type="Gene3D" id="3.40.718.10">
    <property type="entry name" value="Isopropylmalate Dehydrogenase"/>
    <property type="match status" value="1"/>
</dbReference>
<evidence type="ECO:0000256" key="3">
    <source>
        <dbReference type="ARBA" id="ARBA00023027"/>
    </source>
</evidence>
<reference evidence="4 5" key="1">
    <citation type="journal article" date="2014" name="ISME J.">
        <title>Candidatus Competibacter-lineage genomes retrieved from metagenomes reveal functional metabolic diversity.</title>
        <authorList>
            <person name="McIlroy S.J."/>
            <person name="Albertsen M."/>
            <person name="Andresen E.K."/>
            <person name="Saunders A.M."/>
            <person name="Kristiansen R."/>
            <person name="Stokholm-Bjerregaard M."/>
            <person name="Nielsen K.L."/>
            <person name="Nielsen P.H."/>
        </authorList>
    </citation>
    <scope>NUCLEOTIDE SEQUENCE [LARGE SCALE GENOMIC DNA]</scope>
    <source>
        <strain evidence="4 5">Run_B_J11</strain>
    </source>
</reference>
<dbReference type="SUPFAM" id="SSF53659">
    <property type="entry name" value="Isocitrate/Isopropylmalate dehydrogenase-like"/>
    <property type="match status" value="1"/>
</dbReference>
<keyword evidence="1" id="KW-0479">Metal-binding</keyword>
<keyword evidence="5" id="KW-1185">Reference proteome</keyword>
<dbReference type="RefSeq" id="WP_034435131.1">
    <property type="nucleotide sequence ID" value="NZ_CBTK010000261.1"/>
</dbReference>
<dbReference type="AlphaFoldDB" id="A0A7U7GDQ9"/>
<dbReference type="Proteomes" id="UP000019184">
    <property type="component" value="Unassembled WGS sequence"/>
</dbReference>
<dbReference type="PANTHER" id="PTHR30004">
    <property type="entry name" value="4-HYDROXYTHREONINE-4-PHOSPHATE DEHYDROGENASE"/>
    <property type="match status" value="1"/>
</dbReference>
<dbReference type="Pfam" id="PF04166">
    <property type="entry name" value="PdxA"/>
    <property type="match status" value="1"/>
</dbReference>
<evidence type="ECO:0000256" key="2">
    <source>
        <dbReference type="ARBA" id="ARBA00023002"/>
    </source>
</evidence>
<proteinExistence type="predicted"/>
<dbReference type="EMBL" id="CBTK010000261">
    <property type="protein sequence ID" value="CDH46467.1"/>
    <property type="molecule type" value="Genomic_DNA"/>
</dbReference>
<accession>A0A7U7GDQ9</accession>
<dbReference type="InterPro" id="IPR005255">
    <property type="entry name" value="PdxA_fam"/>
</dbReference>
<evidence type="ECO:0000313" key="5">
    <source>
        <dbReference type="Proteomes" id="UP000019184"/>
    </source>
</evidence>
<organism evidence="4 5">
    <name type="scientific">Candidatus Contendobacter odensis Run_B_J11</name>
    <dbReference type="NCBI Taxonomy" id="1400861"/>
    <lineage>
        <taxon>Bacteria</taxon>
        <taxon>Pseudomonadati</taxon>
        <taxon>Pseudomonadota</taxon>
        <taxon>Gammaproteobacteria</taxon>
        <taxon>Candidatus Competibacteraceae</taxon>
        <taxon>Candidatus Contendibacter</taxon>
    </lineage>
</organism>
<dbReference type="GO" id="GO:0050570">
    <property type="term" value="F:4-hydroxythreonine-4-phosphate dehydrogenase activity"/>
    <property type="evidence" value="ECO:0007669"/>
    <property type="project" value="UniProtKB-EC"/>
</dbReference>
<gene>
    <name evidence="4" type="primary">pdxA</name>
    <name evidence="4" type="ORF">BN874_460088</name>
</gene>
<name>A0A7U7GDQ9_9GAMM</name>